<dbReference type="InterPro" id="IPR058240">
    <property type="entry name" value="rSAM_sf"/>
</dbReference>
<dbReference type="NCBIfam" id="NF033668">
    <property type="entry name" value="rSAM_PA0069"/>
    <property type="match status" value="1"/>
</dbReference>
<dbReference type="SMART" id="SM00729">
    <property type="entry name" value="Elp3"/>
    <property type="match status" value="1"/>
</dbReference>
<name>A0A1N6FDS0_9RHOB</name>
<gene>
    <name evidence="5" type="ORF">SAMN05444002_1591</name>
</gene>
<sequence length="368" mass="41130">MGFEEANAGWMVPEHRRRGRAALSNIANRFDPYAVERVDDGWESGAEAELPPLRTEVALENPRRIITRNSSPDLSFDRSINAYRGCEHGCIYCFARPSHAYLGFSPGLDFETRLVAKPGAPERLAAELRSASYEVAPIAMGTNTDPYQPIERTHRITRRLLEVLRAHNHPVGIVTKGSLIERDLDILGEMGWEGLARVGISVTTLNADLARRMEPRVPSPARRLKMIERLAGAGVQVRVMASPMIPGLTDHEMEKILESARDAGAVAASYIVLRLPREVSPLFRDWLEANVPDRAARVMARVREMHGGRDYDPEWGRRMKGQGTHAALLSHRFEVACKRLGLKRNLPPLRCDLFRVPPAPGDQLDLFG</sequence>
<dbReference type="Proteomes" id="UP000184932">
    <property type="component" value="Unassembled WGS sequence"/>
</dbReference>
<dbReference type="SFLD" id="SFLDG01084">
    <property type="entry name" value="Uncharacterised_Radical_SAM_Su"/>
    <property type="match status" value="1"/>
</dbReference>
<dbReference type="InterPro" id="IPR007197">
    <property type="entry name" value="rSAM"/>
</dbReference>
<evidence type="ECO:0000256" key="3">
    <source>
        <dbReference type="ARBA" id="ARBA00023014"/>
    </source>
</evidence>
<dbReference type="Pfam" id="PF04055">
    <property type="entry name" value="Radical_SAM"/>
    <property type="match status" value="1"/>
</dbReference>
<evidence type="ECO:0000313" key="6">
    <source>
        <dbReference type="Proteomes" id="UP000184932"/>
    </source>
</evidence>
<keyword evidence="6" id="KW-1185">Reference proteome</keyword>
<evidence type="ECO:0000313" key="5">
    <source>
        <dbReference type="EMBL" id="SIN93395.1"/>
    </source>
</evidence>
<dbReference type="AlphaFoldDB" id="A0A1N6FDS0"/>
<keyword evidence="3" id="KW-0411">Iron-sulfur</keyword>
<dbReference type="GO" id="GO:0046872">
    <property type="term" value="F:metal ion binding"/>
    <property type="evidence" value="ECO:0007669"/>
    <property type="project" value="UniProtKB-KW"/>
</dbReference>
<dbReference type="STRING" id="1217970.SAMN05444002_1591"/>
<dbReference type="CDD" id="cd01335">
    <property type="entry name" value="Radical_SAM"/>
    <property type="match status" value="1"/>
</dbReference>
<dbReference type="InterPro" id="IPR040086">
    <property type="entry name" value="MJ0683-like"/>
</dbReference>
<feature type="domain" description="Radical SAM core" evidence="4">
    <location>
        <begin position="69"/>
        <end position="309"/>
    </location>
</feature>
<dbReference type="PROSITE" id="PS51918">
    <property type="entry name" value="RADICAL_SAM"/>
    <property type="match status" value="1"/>
</dbReference>
<dbReference type="GO" id="GO:0016829">
    <property type="term" value="F:lyase activity"/>
    <property type="evidence" value="ECO:0007669"/>
    <property type="project" value="UniProtKB-KW"/>
</dbReference>
<evidence type="ECO:0000256" key="2">
    <source>
        <dbReference type="ARBA" id="ARBA00023004"/>
    </source>
</evidence>
<reference evidence="6" key="1">
    <citation type="submission" date="2016-11" db="EMBL/GenBank/DDBJ databases">
        <authorList>
            <person name="Varghese N."/>
            <person name="Submissions S."/>
        </authorList>
    </citation>
    <scope>NUCLEOTIDE SEQUENCE [LARGE SCALE GENOMIC DNA]</scope>
    <source>
        <strain evidence="6">DSM 29440</strain>
    </source>
</reference>
<accession>A0A1N6FDS0</accession>
<proteinExistence type="predicted"/>
<keyword evidence="5" id="KW-0456">Lyase</keyword>
<organism evidence="5 6">
    <name type="scientific">Vannielia litorea</name>
    <dbReference type="NCBI Taxonomy" id="1217970"/>
    <lineage>
        <taxon>Bacteria</taxon>
        <taxon>Pseudomonadati</taxon>
        <taxon>Pseudomonadota</taxon>
        <taxon>Alphaproteobacteria</taxon>
        <taxon>Rhodobacterales</taxon>
        <taxon>Paracoccaceae</taxon>
        <taxon>Vannielia</taxon>
    </lineage>
</organism>
<evidence type="ECO:0000259" key="4">
    <source>
        <dbReference type="PROSITE" id="PS51918"/>
    </source>
</evidence>
<dbReference type="SFLD" id="SFLDS00029">
    <property type="entry name" value="Radical_SAM"/>
    <property type="match status" value="1"/>
</dbReference>
<dbReference type="PANTHER" id="PTHR43432:SF3">
    <property type="entry name" value="SLR0285 PROTEIN"/>
    <property type="match status" value="1"/>
</dbReference>
<keyword evidence="1" id="KW-0479">Metal-binding</keyword>
<dbReference type="GO" id="GO:0051536">
    <property type="term" value="F:iron-sulfur cluster binding"/>
    <property type="evidence" value="ECO:0007669"/>
    <property type="project" value="UniProtKB-KW"/>
</dbReference>
<dbReference type="SUPFAM" id="SSF102114">
    <property type="entry name" value="Radical SAM enzymes"/>
    <property type="match status" value="1"/>
</dbReference>
<dbReference type="InterPro" id="IPR006638">
    <property type="entry name" value="Elp3/MiaA/NifB-like_rSAM"/>
</dbReference>
<dbReference type="PANTHER" id="PTHR43432">
    <property type="entry name" value="SLR0285 PROTEIN"/>
    <property type="match status" value="1"/>
</dbReference>
<dbReference type="Gene3D" id="3.80.30.30">
    <property type="match status" value="1"/>
</dbReference>
<keyword evidence="2" id="KW-0408">Iron</keyword>
<protein>
    <submittedName>
        <fullName evidence="5">DNA repair photolyase</fullName>
    </submittedName>
</protein>
<evidence type="ECO:0000256" key="1">
    <source>
        <dbReference type="ARBA" id="ARBA00022723"/>
    </source>
</evidence>
<dbReference type="EMBL" id="FSRL01000001">
    <property type="protein sequence ID" value="SIN93395.1"/>
    <property type="molecule type" value="Genomic_DNA"/>
</dbReference>